<keyword evidence="6" id="KW-0770">Synapse</keyword>
<keyword evidence="2" id="KW-0813">Transport</keyword>
<dbReference type="PANTHER" id="PTHR18966">
    <property type="entry name" value="IONOTROPIC GLUTAMATE RECEPTOR"/>
    <property type="match status" value="1"/>
</dbReference>
<evidence type="ECO:0000256" key="2">
    <source>
        <dbReference type="ARBA" id="ARBA00022448"/>
    </source>
</evidence>
<evidence type="ECO:0000256" key="5">
    <source>
        <dbReference type="ARBA" id="ARBA00022989"/>
    </source>
</evidence>
<dbReference type="Gene3D" id="1.10.287.70">
    <property type="match status" value="1"/>
</dbReference>
<evidence type="ECO:0008006" key="20">
    <source>
        <dbReference type="Google" id="ProtNLM"/>
    </source>
</evidence>
<evidence type="ECO:0000256" key="10">
    <source>
        <dbReference type="ARBA" id="ARBA00023180"/>
    </source>
</evidence>
<keyword evidence="3" id="KW-1003">Cell membrane</keyword>
<evidence type="ECO:0000313" key="18">
    <source>
        <dbReference type="EMBL" id="CAH3123540.1"/>
    </source>
</evidence>
<dbReference type="SUPFAM" id="SSF53850">
    <property type="entry name" value="Periplasmic binding protein-like II"/>
    <property type="match status" value="1"/>
</dbReference>
<evidence type="ECO:0000256" key="3">
    <source>
        <dbReference type="ARBA" id="ARBA00022475"/>
    </source>
</evidence>
<evidence type="ECO:0000256" key="4">
    <source>
        <dbReference type="ARBA" id="ARBA00022692"/>
    </source>
</evidence>
<evidence type="ECO:0000256" key="7">
    <source>
        <dbReference type="ARBA" id="ARBA00023065"/>
    </source>
</evidence>
<evidence type="ECO:0000256" key="15">
    <source>
        <dbReference type="SAM" id="Phobius"/>
    </source>
</evidence>
<organism evidence="18 19">
    <name type="scientific">Porites lobata</name>
    <dbReference type="NCBI Taxonomy" id="104759"/>
    <lineage>
        <taxon>Eukaryota</taxon>
        <taxon>Metazoa</taxon>
        <taxon>Cnidaria</taxon>
        <taxon>Anthozoa</taxon>
        <taxon>Hexacorallia</taxon>
        <taxon>Scleractinia</taxon>
        <taxon>Fungiina</taxon>
        <taxon>Poritidae</taxon>
        <taxon>Porites</taxon>
    </lineage>
</organism>
<dbReference type="SUPFAM" id="SSF81324">
    <property type="entry name" value="Voltage-gated potassium channels"/>
    <property type="match status" value="1"/>
</dbReference>
<sequence length="738" mass="83173">FLHAGTFQEFSVEQEVIDHAFNDTSYFDEVVVKRFIISENITLLHQALMLVEEDVIAMIEGSHINTSDACALSVVTGIPVISLRRDTRPTDGCLKTLQIQAGYRTYAHATLDILNTFQWKNIALLYEVDLLQAAGYFYSISQGSELTVTFFQIAEKEESDDKTKAMSTAMEKIGMLIPDVILLYASTREILELFLKKKSCVNVNGYTWILQGQVPGNLSSRPEYVVLAYKLPYNENLAPEELEKEDKTDDFRKELAAVAYDAVQVINKAQTVETCLSINGSAITSKDRETMFSCLKKVKFEGITGPVRFSQDGKRAGVQLEILNLRNDSFRKVGTWNATTKAVMFENIHHNMNDKFHGGGLAGRTLRVVVTEDEPFVVLKRQEDGSITHEGYCIDLLRELSKRLHFSYHIKTSPDGLYGAKLENGSWNGMIGELLNNRADVAVAALTITESREKVVDFTVPFMYYTEEMLLKKASFNNGSIDFLQFMNPFRIEVWFVTLATLVVISVSTFVINYLSPYGHKDANGRGTSEEFSFFNSVWFSLACMLQQGSESQPRSLSGRILAACYWFCILVWVSTYTANLAAFFTVKNAAAPINNLEDILTSSYKVTIVEYGSTYEFFQTSQYETHRKIWYRIQAHNSFGGNTSEAVKLVRGKDDYVFIYDGPVVRHLANNPPCDLITVPGLSTAKGLGLAFQADDPDITDFSLAILRLHENSFLENLKRKWWESSNGCPQEQETSK</sequence>
<feature type="domain" description="Ionotropic glutamate receptor L-glutamate and glycine-binding" evidence="17">
    <location>
        <begin position="375"/>
        <end position="436"/>
    </location>
</feature>
<keyword evidence="11" id="KW-0628">Postsynaptic cell membrane</keyword>
<name>A0ABN8NVE0_9CNID</name>
<evidence type="ECO:0000256" key="9">
    <source>
        <dbReference type="ARBA" id="ARBA00023170"/>
    </source>
</evidence>
<dbReference type="Pfam" id="PF00060">
    <property type="entry name" value="Lig_chan"/>
    <property type="match status" value="1"/>
</dbReference>
<evidence type="ECO:0000256" key="1">
    <source>
        <dbReference type="ARBA" id="ARBA00004651"/>
    </source>
</evidence>
<dbReference type="Pfam" id="PF01094">
    <property type="entry name" value="ANF_receptor"/>
    <property type="match status" value="1"/>
</dbReference>
<keyword evidence="5 15" id="KW-1133">Transmembrane helix</keyword>
<proteinExistence type="predicted"/>
<dbReference type="SMART" id="SM00079">
    <property type="entry name" value="PBPe"/>
    <property type="match status" value="1"/>
</dbReference>
<evidence type="ECO:0000256" key="12">
    <source>
        <dbReference type="ARBA" id="ARBA00023286"/>
    </source>
</evidence>
<evidence type="ECO:0000259" key="17">
    <source>
        <dbReference type="SMART" id="SM00918"/>
    </source>
</evidence>
<keyword evidence="10" id="KW-0325">Glycoprotein</keyword>
<feature type="transmembrane region" description="Helical" evidence="15">
    <location>
        <begin position="494"/>
        <end position="516"/>
    </location>
</feature>
<dbReference type="InterPro" id="IPR001320">
    <property type="entry name" value="Iontro_rcpt_C"/>
</dbReference>
<protein>
    <recommendedName>
        <fullName evidence="20">Glutamate receptor</fullName>
    </recommendedName>
</protein>
<accession>A0ABN8NVE0</accession>
<evidence type="ECO:0000256" key="8">
    <source>
        <dbReference type="ARBA" id="ARBA00023136"/>
    </source>
</evidence>
<dbReference type="PRINTS" id="PR00177">
    <property type="entry name" value="NMDARECEPTOR"/>
</dbReference>
<dbReference type="InterPro" id="IPR001508">
    <property type="entry name" value="Iono_Glu_rcpt_met"/>
</dbReference>
<dbReference type="InterPro" id="IPR001828">
    <property type="entry name" value="ANF_lig-bd_rcpt"/>
</dbReference>
<keyword evidence="13" id="KW-0407">Ion channel</keyword>
<comment type="caution">
    <text evidence="18">The sequence shown here is derived from an EMBL/GenBank/DDBJ whole genome shotgun (WGS) entry which is preliminary data.</text>
</comment>
<feature type="domain" description="Ionotropic glutamate receptor C-terminal" evidence="16">
    <location>
        <begin position="365"/>
        <end position="726"/>
    </location>
</feature>
<dbReference type="Gene3D" id="3.40.50.2300">
    <property type="match status" value="4"/>
</dbReference>
<keyword evidence="7" id="KW-0406">Ion transport</keyword>
<evidence type="ECO:0000256" key="13">
    <source>
        <dbReference type="ARBA" id="ARBA00023303"/>
    </source>
</evidence>
<dbReference type="InterPro" id="IPR028082">
    <property type="entry name" value="Peripla_BP_I"/>
</dbReference>
<keyword evidence="4 15" id="KW-0812">Transmembrane</keyword>
<dbReference type="Pfam" id="PF10613">
    <property type="entry name" value="Lig_chan-Glu_bd"/>
    <property type="match status" value="1"/>
</dbReference>
<feature type="non-terminal residue" evidence="18">
    <location>
        <position position="1"/>
    </location>
</feature>
<evidence type="ECO:0000313" key="19">
    <source>
        <dbReference type="Proteomes" id="UP001159405"/>
    </source>
</evidence>
<dbReference type="SUPFAM" id="SSF53822">
    <property type="entry name" value="Periplasmic binding protein-like I"/>
    <property type="match status" value="1"/>
</dbReference>
<keyword evidence="19" id="KW-1185">Reference proteome</keyword>
<dbReference type="InterPro" id="IPR015683">
    <property type="entry name" value="Ionotropic_Glu_rcpt"/>
</dbReference>
<keyword evidence="9" id="KW-0675">Receptor</keyword>
<evidence type="ECO:0000256" key="14">
    <source>
        <dbReference type="ARBA" id="ARBA00034100"/>
    </source>
</evidence>
<evidence type="ECO:0000259" key="16">
    <source>
        <dbReference type="SMART" id="SM00079"/>
    </source>
</evidence>
<dbReference type="Proteomes" id="UP001159405">
    <property type="component" value="Unassembled WGS sequence"/>
</dbReference>
<reference evidence="18 19" key="1">
    <citation type="submission" date="2022-05" db="EMBL/GenBank/DDBJ databases">
        <authorList>
            <consortium name="Genoscope - CEA"/>
            <person name="William W."/>
        </authorList>
    </citation>
    <scope>NUCLEOTIDE SEQUENCE [LARGE SCALE GENOMIC DNA]</scope>
</reference>
<dbReference type="EMBL" id="CALNXK010000038">
    <property type="protein sequence ID" value="CAH3123540.1"/>
    <property type="molecule type" value="Genomic_DNA"/>
</dbReference>
<evidence type="ECO:0000256" key="11">
    <source>
        <dbReference type="ARBA" id="ARBA00023257"/>
    </source>
</evidence>
<feature type="non-terminal residue" evidence="18">
    <location>
        <position position="738"/>
    </location>
</feature>
<dbReference type="Gene3D" id="3.40.190.10">
    <property type="entry name" value="Periplasmic binding protein-like II"/>
    <property type="match status" value="2"/>
</dbReference>
<feature type="transmembrane region" description="Helical" evidence="15">
    <location>
        <begin position="561"/>
        <end position="585"/>
    </location>
</feature>
<keyword evidence="8 15" id="KW-0472">Membrane</keyword>
<dbReference type="SMART" id="SM00918">
    <property type="entry name" value="Lig_chan-Glu_bd"/>
    <property type="match status" value="1"/>
</dbReference>
<evidence type="ECO:0000256" key="6">
    <source>
        <dbReference type="ARBA" id="ARBA00023018"/>
    </source>
</evidence>
<gene>
    <name evidence="18" type="ORF">PLOB_00030062</name>
</gene>
<keyword evidence="12" id="KW-1071">Ligand-gated ion channel</keyword>
<dbReference type="InterPro" id="IPR019594">
    <property type="entry name" value="Glu/Gly-bd"/>
</dbReference>
<comment type="subcellular location">
    <subcellularLocation>
        <location evidence="1">Cell membrane</location>
        <topology evidence="1">Multi-pass membrane protein</topology>
    </subcellularLocation>
    <subcellularLocation>
        <location evidence="14">Postsynaptic cell membrane</location>
    </subcellularLocation>
</comment>